<dbReference type="Gene3D" id="3.40.50.10090">
    <property type="match status" value="2"/>
</dbReference>
<name>A0ABQ3LJN8_9SPHN</name>
<comment type="caution">
    <text evidence="2">The sequence shown here is derived from an EMBL/GenBank/DDBJ whole genome shotgun (WGS) entry which is preliminary data.</text>
</comment>
<dbReference type="InterPro" id="IPR003754">
    <property type="entry name" value="4pyrrol_synth_uPrphyn_synth"/>
</dbReference>
<accession>A0ABQ3LJN8</accession>
<sequence length="228" mass="22491">MTRVLAVLRPEPGNAATCARAAEAGFATLSLPLFAVEALDWDVPDPAQHDALILTSANALRFGGAGIAALTGLPVLAVGPHTAAAARAAGFDVMAIGSGDGAQIASVAHAHGIRRALHLTGRDRTLAAGGAIACVLPVYQSVAVPVAPDALGALDGTIALLHSARAARRLETLVTAAGLERSHIAIAAFSAAIAATLGAGWGGVVAAATPDDAALFAATLALPRATGD</sequence>
<protein>
    <recommendedName>
        <fullName evidence="1">Tetrapyrrole biosynthesis uroporphyrinogen III synthase domain-containing protein</fullName>
    </recommendedName>
</protein>
<feature type="domain" description="Tetrapyrrole biosynthesis uroporphyrinogen III synthase" evidence="1">
    <location>
        <begin position="20"/>
        <end position="216"/>
    </location>
</feature>
<dbReference type="SUPFAM" id="SSF69618">
    <property type="entry name" value="HemD-like"/>
    <property type="match status" value="1"/>
</dbReference>
<gene>
    <name evidence="2" type="ORF">GCM10008023_24210</name>
</gene>
<dbReference type="InterPro" id="IPR036108">
    <property type="entry name" value="4pyrrol_syn_uPrphyn_synt_sf"/>
</dbReference>
<evidence type="ECO:0000313" key="3">
    <source>
        <dbReference type="Proteomes" id="UP000652430"/>
    </source>
</evidence>
<evidence type="ECO:0000259" key="1">
    <source>
        <dbReference type="Pfam" id="PF02602"/>
    </source>
</evidence>
<evidence type="ECO:0000313" key="2">
    <source>
        <dbReference type="EMBL" id="GHH18397.1"/>
    </source>
</evidence>
<dbReference type="EMBL" id="BNAQ01000003">
    <property type="protein sequence ID" value="GHH18397.1"/>
    <property type="molecule type" value="Genomic_DNA"/>
</dbReference>
<reference evidence="3" key="1">
    <citation type="journal article" date="2019" name="Int. J. Syst. Evol. Microbiol.">
        <title>The Global Catalogue of Microorganisms (GCM) 10K type strain sequencing project: providing services to taxonomists for standard genome sequencing and annotation.</title>
        <authorList>
            <consortium name="The Broad Institute Genomics Platform"/>
            <consortium name="The Broad Institute Genome Sequencing Center for Infectious Disease"/>
            <person name="Wu L."/>
            <person name="Ma J."/>
        </authorList>
    </citation>
    <scope>NUCLEOTIDE SEQUENCE [LARGE SCALE GENOMIC DNA]</scope>
    <source>
        <strain evidence="3">CGMCC 1.8957</strain>
    </source>
</reference>
<dbReference type="Pfam" id="PF02602">
    <property type="entry name" value="HEM4"/>
    <property type="match status" value="1"/>
</dbReference>
<organism evidence="2 3">
    <name type="scientific">Sphingomonas glacialis</name>
    <dbReference type="NCBI Taxonomy" id="658225"/>
    <lineage>
        <taxon>Bacteria</taxon>
        <taxon>Pseudomonadati</taxon>
        <taxon>Pseudomonadota</taxon>
        <taxon>Alphaproteobacteria</taxon>
        <taxon>Sphingomonadales</taxon>
        <taxon>Sphingomonadaceae</taxon>
        <taxon>Sphingomonas</taxon>
    </lineage>
</organism>
<proteinExistence type="predicted"/>
<dbReference type="Proteomes" id="UP000652430">
    <property type="component" value="Unassembled WGS sequence"/>
</dbReference>
<keyword evidence="3" id="KW-1185">Reference proteome</keyword>
<dbReference type="RefSeq" id="WP_189676472.1">
    <property type="nucleotide sequence ID" value="NZ_BNAQ01000003.1"/>
</dbReference>